<sequence length="98" mass="10793">MPASAEKCPIAEIVQYSCELELAQTDAPVIRCFPVSRFFQMCPGHGRAAVELTTVLNIDENGNVGTATDVRQPSGKIWRKVVRYDEPSGSNSQPELRN</sequence>
<dbReference type="OrthoDB" id="3983163at2759"/>
<dbReference type="AlphaFoldDB" id="A0A8H5HVA1"/>
<protein>
    <submittedName>
        <fullName evidence="1">Uncharacterized protein</fullName>
    </submittedName>
</protein>
<comment type="caution">
    <text evidence="1">The sequence shown here is derived from an EMBL/GenBank/DDBJ whole genome shotgun (WGS) entry which is preliminary data.</text>
</comment>
<dbReference type="Proteomes" id="UP000518752">
    <property type="component" value="Unassembled WGS sequence"/>
</dbReference>
<dbReference type="EMBL" id="JAACJN010000017">
    <property type="protein sequence ID" value="KAF5390073.1"/>
    <property type="molecule type" value="Genomic_DNA"/>
</dbReference>
<dbReference type="GO" id="GO:0042720">
    <property type="term" value="C:mitochondrial inner membrane peptidase complex"/>
    <property type="evidence" value="ECO:0007669"/>
    <property type="project" value="InterPro"/>
</dbReference>
<dbReference type="Pfam" id="PF11093">
    <property type="entry name" value="Mitochondr_Som1"/>
    <property type="match status" value="1"/>
</dbReference>
<proteinExistence type="predicted"/>
<name>A0A8H5HVA1_9AGAR</name>
<evidence type="ECO:0000313" key="2">
    <source>
        <dbReference type="Proteomes" id="UP000518752"/>
    </source>
</evidence>
<accession>A0A8H5HVA1</accession>
<keyword evidence="2" id="KW-1185">Reference proteome</keyword>
<reference evidence="1 2" key="1">
    <citation type="journal article" date="2020" name="ISME J.">
        <title>Uncovering the hidden diversity of litter-decomposition mechanisms in mushroom-forming fungi.</title>
        <authorList>
            <person name="Floudas D."/>
            <person name="Bentzer J."/>
            <person name="Ahren D."/>
            <person name="Johansson T."/>
            <person name="Persson P."/>
            <person name="Tunlid A."/>
        </authorList>
    </citation>
    <scope>NUCLEOTIDE SEQUENCE [LARGE SCALE GENOMIC DNA]</scope>
    <source>
        <strain evidence="1 2">CBS 406.79</strain>
    </source>
</reference>
<gene>
    <name evidence="1" type="ORF">D9757_003753</name>
</gene>
<organism evidence="1 2">
    <name type="scientific">Collybiopsis confluens</name>
    <dbReference type="NCBI Taxonomy" id="2823264"/>
    <lineage>
        <taxon>Eukaryota</taxon>
        <taxon>Fungi</taxon>
        <taxon>Dikarya</taxon>
        <taxon>Basidiomycota</taxon>
        <taxon>Agaricomycotina</taxon>
        <taxon>Agaricomycetes</taxon>
        <taxon>Agaricomycetidae</taxon>
        <taxon>Agaricales</taxon>
        <taxon>Marasmiineae</taxon>
        <taxon>Omphalotaceae</taxon>
        <taxon>Collybiopsis</taxon>
    </lineage>
</organism>
<dbReference type="InterPro" id="IPR024645">
    <property type="entry name" value="Mitochondr_Som1"/>
</dbReference>
<evidence type="ECO:0000313" key="1">
    <source>
        <dbReference type="EMBL" id="KAF5390073.1"/>
    </source>
</evidence>